<keyword evidence="4" id="KW-0413">Isomerase</keyword>
<evidence type="ECO:0000256" key="2">
    <source>
        <dbReference type="ARBA" id="ARBA00013194"/>
    </source>
</evidence>
<comment type="caution">
    <text evidence="7">The sequence shown here is derived from an EMBL/GenBank/DDBJ whole genome shotgun (WGS) entry which is preliminary data.</text>
</comment>
<dbReference type="PROSITE" id="PS50005">
    <property type="entry name" value="TPR"/>
    <property type="match status" value="1"/>
</dbReference>
<feature type="repeat" description="TPR" evidence="5">
    <location>
        <begin position="237"/>
        <end position="270"/>
    </location>
</feature>
<proteinExistence type="predicted"/>
<evidence type="ECO:0000256" key="3">
    <source>
        <dbReference type="ARBA" id="ARBA00023110"/>
    </source>
</evidence>
<evidence type="ECO:0000313" key="8">
    <source>
        <dbReference type="Proteomes" id="UP001515480"/>
    </source>
</evidence>
<evidence type="ECO:0000256" key="5">
    <source>
        <dbReference type="PROSITE-ProRule" id="PRU00339"/>
    </source>
</evidence>
<organism evidence="7 8">
    <name type="scientific">Prymnesium parvum</name>
    <name type="common">Toxic golden alga</name>
    <dbReference type="NCBI Taxonomy" id="97485"/>
    <lineage>
        <taxon>Eukaryota</taxon>
        <taxon>Haptista</taxon>
        <taxon>Haptophyta</taxon>
        <taxon>Prymnesiophyceae</taxon>
        <taxon>Prymnesiales</taxon>
        <taxon>Prymnesiaceae</taxon>
        <taxon>Prymnesium</taxon>
    </lineage>
</organism>
<feature type="compositionally biased region" description="Basic and acidic residues" evidence="6">
    <location>
        <begin position="313"/>
        <end position="352"/>
    </location>
</feature>
<evidence type="ECO:0000256" key="1">
    <source>
        <dbReference type="ARBA" id="ARBA00000971"/>
    </source>
</evidence>
<reference evidence="7 8" key="1">
    <citation type="journal article" date="2024" name="Science">
        <title>Giant polyketide synthase enzymes in the biosynthesis of giant marine polyether toxins.</title>
        <authorList>
            <person name="Fallon T.R."/>
            <person name="Shende V.V."/>
            <person name="Wierzbicki I.H."/>
            <person name="Pendleton A.L."/>
            <person name="Watervoot N.F."/>
            <person name="Auber R.P."/>
            <person name="Gonzalez D.J."/>
            <person name="Wisecaver J.H."/>
            <person name="Moore B.S."/>
        </authorList>
    </citation>
    <scope>NUCLEOTIDE SEQUENCE [LARGE SCALE GENOMIC DNA]</scope>
    <source>
        <strain evidence="7 8">12B1</strain>
    </source>
</reference>
<protein>
    <recommendedName>
        <fullName evidence="2">peptidylprolyl isomerase</fullName>
        <ecNumber evidence="2">5.2.1.8</ecNumber>
    </recommendedName>
</protein>
<dbReference type="EC" id="5.2.1.8" evidence="2"/>
<dbReference type="Gene3D" id="1.25.40.10">
    <property type="entry name" value="Tetratricopeptide repeat domain"/>
    <property type="match status" value="1"/>
</dbReference>
<gene>
    <name evidence="7" type="ORF">AB1Y20_003648</name>
</gene>
<dbReference type="SUPFAM" id="SSF48452">
    <property type="entry name" value="TPR-like"/>
    <property type="match status" value="1"/>
</dbReference>
<keyword evidence="5" id="KW-0802">TPR repeat</keyword>
<feature type="region of interest" description="Disordered" evidence="6">
    <location>
        <begin position="302"/>
        <end position="365"/>
    </location>
</feature>
<feature type="compositionally biased region" description="Basic and acidic residues" evidence="6">
    <location>
        <begin position="161"/>
        <end position="176"/>
    </location>
</feature>
<dbReference type="InterPro" id="IPR019734">
    <property type="entry name" value="TPR_rpt"/>
</dbReference>
<dbReference type="Proteomes" id="UP001515480">
    <property type="component" value="Unassembled WGS sequence"/>
</dbReference>
<dbReference type="InterPro" id="IPR011990">
    <property type="entry name" value="TPR-like_helical_dom_sf"/>
</dbReference>
<dbReference type="Pfam" id="PF14559">
    <property type="entry name" value="TPR_19"/>
    <property type="match status" value="1"/>
</dbReference>
<keyword evidence="8" id="KW-1185">Reference proteome</keyword>
<evidence type="ECO:0000313" key="7">
    <source>
        <dbReference type="EMBL" id="KAL1514551.1"/>
    </source>
</evidence>
<name>A0AB34J750_PRYPA</name>
<comment type="catalytic activity">
    <reaction evidence="1">
        <text>[protein]-peptidylproline (omega=180) = [protein]-peptidylproline (omega=0)</text>
        <dbReference type="Rhea" id="RHEA:16237"/>
        <dbReference type="Rhea" id="RHEA-COMP:10747"/>
        <dbReference type="Rhea" id="RHEA-COMP:10748"/>
        <dbReference type="ChEBI" id="CHEBI:83833"/>
        <dbReference type="ChEBI" id="CHEBI:83834"/>
        <dbReference type="EC" id="5.2.1.8"/>
    </reaction>
</comment>
<evidence type="ECO:0000256" key="6">
    <source>
        <dbReference type="SAM" id="MobiDB-lite"/>
    </source>
</evidence>
<dbReference type="InterPro" id="IPR050754">
    <property type="entry name" value="FKBP4/5/8-like"/>
</dbReference>
<dbReference type="SMART" id="SM00028">
    <property type="entry name" value="TPR"/>
    <property type="match status" value="2"/>
</dbReference>
<evidence type="ECO:0000256" key="4">
    <source>
        <dbReference type="ARBA" id="ARBA00023235"/>
    </source>
</evidence>
<keyword evidence="3" id="KW-0697">Rotamase</keyword>
<dbReference type="PANTHER" id="PTHR46512">
    <property type="entry name" value="PEPTIDYLPROLYL ISOMERASE"/>
    <property type="match status" value="1"/>
</dbReference>
<sequence>MALLTTKEAAATSADELLAQIERRKREGNEHYARGDLNASMQAWLAAIWLLKLDRPPYPDDLSAQLPPSDVAAARLLGRGPALAPASPPPPAPAAAAAAAPSPSFLGVHPYAVGLAALATACAVGATALLHSAAAAGVGVYFVMRQRRRAHAAASPPKTSRTMDTREAARAERREGVPSLYHPPAARKPQPELETPAAEKLRCSLHLNVALCALKRDDFYLAREACRYVLSVEPEDAKALFRLAQAHEGEGDLPKAVKTLAALVRHEPANREARALLAELRARSAAQRDLFRGVCAKKGFVQPDEEQPASAKPPKEDELTSRIRSLLEHEEKEKYEKELKEREAQEKLKGDAAAKAARTEGMVSE</sequence>
<dbReference type="PANTHER" id="PTHR46512:SF9">
    <property type="entry name" value="PEPTIDYLPROLYL ISOMERASE"/>
    <property type="match status" value="1"/>
</dbReference>
<accession>A0AB34J750</accession>
<dbReference type="AlphaFoldDB" id="A0AB34J750"/>
<dbReference type="GO" id="GO:0003755">
    <property type="term" value="F:peptidyl-prolyl cis-trans isomerase activity"/>
    <property type="evidence" value="ECO:0007669"/>
    <property type="project" value="UniProtKB-EC"/>
</dbReference>
<dbReference type="EMBL" id="JBGBPQ010000012">
    <property type="protein sequence ID" value="KAL1514551.1"/>
    <property type="molecule type" value="Genomic_DNA"/>
</dbReference>
<feature type="region of interest" description="Disordered" evidence="6">
    <location>
        <begin position="151"/>
        <end position="192"/>
    </location>
</feature>